<dbReference type="AlphaFoldDB" id="A0A0C3L9E0"/>
<proteinExistence type="inferred from homology"/>
<dbReference type="GO" id="GO:0004519">
    <property type="term" value="F:endonuclease activity"/>
    <property type="evidence" value="ECO:0007669"/>
    <property type="project" value="UniProtKB-KW"/>
</dbReference>
<comment type="subcellular location">
    <subcellularLocation>
        <location evidence="1">Membrane</location>
        <topology evidence="1">Single-pass membrane protein</topology>
    </subcellularLocation>
    <subcellularLocation>
        <location evidence="2">Mitochondrion</location>
    </subcellularLocation>
</comment>
<dbReference type="EMBL" id="KN822972">
    <property type="protein sequence ID" value="KIO30478.1"/>
    <property type="molecule type" value="Genomic_DNA"/>
</dbReference>
<feature type="domain" description="TNase-like" evidence="9">
    <location>
        <begin position="80"/>
        <end position="235"/>
    </location>
</feature>
<comment type="similarity">
    <text evidence="3">Belongs to the LCL3 family.</text>
</comment>
<dbReference type="SMART" id="SM00318">
    <property type="entry name" value="SNc"/>
    <property type="match status" value="1"/>
</dbReference>
<accession>A0A0C3L9E0</accession>
<evidence type="ECO:0000256" key="3">
    <source>
        <dbReference type="ARBA" id="ARBA00005435"/>
    </source>
</evidence>
<evidence type="ECO:0000256" key="8">
    <source>
        <dbReference type="SAM" id="Phobius"/>
    </source>
</evidence>
<evidence type="ECO:0000256" key="2">
    <source>
        <dbReference type="ARBA" id="ARBA00004173"/>
    </source>
</evidence>
<keyword evidence="8" id="KW-1133">Transmembrane helix</keyword>
<dbReference type="PANTHER" id="PTHR12302">
    <property type="entry name" value="EBNA2 BINDING PROTEIN P100"/>
    <property type="match status" value="1"/>
</dbReference>
<dbReference type="HOGENOM" id="CLU_046484_0_1_1"/>
<protein>
    <recommendedName>
        <fullName evidence="9">TNase-like domain-containing protein</fullName>
    </recommendedName>
</protein>
<dbReference type="InterPro" id="IPR016071">
    <property type="entry name" value="Staphylococal_nuclease_OB-fold"/>
</dbReference>
<organism evidence="10 11">
    <name type="scientific">Tulasnella calospora MUT 4182</name>
    <dbReference type="NCBI Taxonomy" id="1051891"/>
    <lineage>
        <taxon>Eukaryota</taxon>
        <taxon>Fungi</taxon>
        <taxon>Dikarya</taxon>
        <taxon>Basidiomycota</taxon>
        <taxon>Agaricomycotina</taxon>
        <taxon>Agaricomycetes</taxon>
        <taxon>Cantharellales</taxon>
        <taxon>Tulasnellaceae</taxon>
        <taxon>Tulasnella</taxon>
    </lineage>
</organism>
<dbReference type="PROSITE" id="PS50830">
    <property type="entry name" value="TNASE_3"/>
    <property type="match status" value="1"/>
</dbReference>
<name>A0A0C3L9E0_9AGAM</name>
<keyword evidence="5" id="KW-0255">Endonuclease</keyword>
<keyword evidence="8" id="KW-0472">Membrane</keyword>
<evidence type="ECO:0000256" key="4">
    <source>
        <dbReference type="ARBA" id="ARBA00022722"/>
    </source>
</evidence>
<reference evidence="11" key="2">
    <citation type="submission" date="2015-01" db="EMBL/GenBank/DDBJ databases">
        <title>Evolutionary Origins and Diversification of the Mycorrhizal Mutualists.</title>
        <authorList>
            <consortium name="DOE Joint Genome Institute"/>
            <consortium name="Mycorrhizal Genomics Consortium"/>
            <person name="Kohler A."/>
            <person name="Kuo A."/>
            <person name="Nagy L.G."/>
            <person name="Floudas D."/>
            <person name="Copeland A."/>
            <person name="Barry K.W."/>
            <person name="Cichocki N."/>
            <person name="Veneault-Fourrey C."/>
            <person name="LaButti K."/>
            <person name="Lindquist E.A."/>
            <person name="Lipzen A."/>
            <person name="Lundell T."/>
            <person name="Morin E."/>
            <person name="Murat C."/>
            <person name="Riley R."/>
            <person name="Ohm R."/>
            <person name="Sun H."/>
            <person name="Tunlid A."/>
            <person name="Henrissat B."/>
            <person name="Grigoriev I.V."/>
            <person name="Hibbett D.S."/>
            <person name="Martin F."/>
        </authorList>
    </citation>
    <scope>NUCLEOTIDE SEQUENCE [LARGE SCALE GENOMIC DNA]</scope>
    <source>
        <strain evidence="11">MUT 4182</strain>
    </source>
</reference>
<keyword evidence="8" id="KW-0812">Transmembrane</keyword>
<reference evidence="10 11" key="1">
    <citation type="submission" date="2014-04" db="EMBL/GenBank/DDBJ databases">
        <authorList>
            <consortium name="DOE Joint Genome Institute"/>
            <person name="Kuo A."/>
            <person name="Girlanda M."/>
            <person name="Perotto S."/>
            <person name="Kohler A."/>
            <person name="Nagy L.G."/>
            <person name="Floudas D."/>
            <person name="Copeland A."/>
            <person name="Barry K.W."/>
            <person name="Cichocki N."/>
            <person name="Veneault-Fourrey C."/>
            <person name="LaButti K."/>
            <person name="Lindquist E.A."/>
            <person name="Lipzen A."/>
            <person name="Lundell T."/>
            <person name="Morin E."/>
            <person name="Murat C."/>
            <person name="Sun H."/>
            <person name="Tunlid A."/>
            <person name="Henrissat B."/>
            <person name="Grigoriev I.V."/>
            <person name="Hibbett D.S."/>
            <person name="Martin F."/>
            <person name="Nordberg H.P."/>
            <person name="Cantor M.N."/>
            <person name="Hua S.X."/>
        </authorList>
    </citation>
    <scope>NUCLEOTIDE SEQUENCE [LARGE SCALE GENOMIC DNA]</scope>
    <source>
        <strain evidence="10 11">MUT 4182</strain>
    </source>
</reference>
<dbReference type="InterPro" id="IPR035437">
    <property type="entry name" value="SNase_OB-fold_sf"/>
</dbReference>
<evidence type="ECO:0000256" key="5">
    <source>
        <dbReference type="ARBA" id="ARBA00022759"/>
    </source>
</evidence>
<evidence type="ECO:0000313" key="10">
    <source>
        <dbReference type="EMBL" id="KIO30478.1"/>
    </source>
</evidence>
<dbReference type="Gene3D" id="2.40.50.90">
    <property type="match status" value="1"/>
</dbReference>
<dbReference type="PANTHER" id="PTHR12302:SF3">
    <property type="entry name" value="SERINE_THREONINE-PROTEIN KINASE 31"/>
    <property type="match status" value="1"/>
</dbReference>
<evidence type="ECO:0000256" key="6">
    <source>
        <dbReference type="ARBA" id="ARBA00022801"/>
    </source>
</evidence>
<evidence type="ECO:0000313" key="11">
    <source>
        <dbReference type="Proteomes" id="UP000054248"/>
    </source>
</evidence>
<keyword evidence="7" id="KW-0106">Calcium</keyword>
<keyword evidence="6" id="KW-0378">Hydrolase</keyword>
<keyword evidence="11" id="KW-1185">Reference proteome</keyword>
<evidence type="ECO:0000259" key="9">
    <source>
        <dbReference type="PROSITE" id="PS50830"/>
    </source>
</evidence>
<dbReference type="Proteomes" id="UP000054248">
    <property type="component" value="Unassembled WGS sequence"/>
</dbReference>
<dbReference type="OrthoDB" id="430293at2759"/>
<dbReference type="GO" id="GO:0005739">
    <property type="term" value="C:mitochondrion"/>
    <property type="evidence" value="ECO:0007669"/>
    <property type="project" value="UniProtKB-SubCell"/>
</dbReference>
<dbReference type="SUPFAM" id="SSF50199">
    <property type="entry name" value="Staphylococcal nuclease"/>
    <property type="match status" value="1"/>
</dbReference>
<dbReference type="STRING" id="1051891.A0A0C3L9E0"/>
<dbReference type="GO" id="GO:0016020">
    <property type="term" value="C:membrane"/>
    <property type="evidence" value="ECO:0007669"/>
    <property type="project" value="UniProtKB-SubCell"/>
</dbReference>
<gene>
    <name evidence="10" type="ORF">M407DRAFT_69214</name>
</gene>
<evidence type="ECO:0000256" key="1">
    <source>
        <dbReference type="ARBA" id="ARBA00004167"/>
    </source>
</evidence>
<feature type="transmembrane region" description="Helical" evidence="8">
    <location>
        <begin position="32"/>
        <end position="49"/>
    </location>
</feature>
<dbReference type="GO" id="GO:0016787">
    <property type="term" value="F:hydrolase activity"/>
    <property type="evidence" value="ECO:0007669"/>
    <property type="project" value="UniProtKB-KW"/>
</dbReference>
<sequence length="279" mass="31698">MDKLPSFDEFKKKTVVQAESLGLTTLSPGQQAVVFALLGSAGTFGLITVRRRFLKRIPNSDHVPPNAFEKRRWVKVDSSVGDGDNFRLYHTPGLFWRWPIKLRRVPTETKALKDQTLHIRMAGVDAPEAAHFGKPGQPGAEEARLWLENKILGRRLWCQLVYRDQYKRTVAVPYVPYPLIPYWISRGRNLSLLMLSSGWASVYEQANAEYGQAGKEAHHRVEEQAKKARRGMWAQGTNIELPGQFKKRLGIESPKPTTTTTLRAATKPGKGIFSWFRRS</sequence>
<dbReference type="Pfam" id="PF00565">
    <property type="entry name" value="SNase"/>
    <property type="match status" value="1"/>
</dbReference>
<evidence type="ECO:0000256" key="7">
    <source>
        <dbReference type="ARBA" id="ARBA00022837"/>
    </source>
</evidence>
<keyword evidence="4" id="KW-0540">Nuclease</keyword>